<evidence type="ECO:0000313" key="3">
    <source>
        <dbReference type="EMBL" id="OIQ93227.1"/>
    </source>
</evidence>
<dbReference type="GO" id="GO:0032259">
    <property type="term" value="P:methylation"/>
    <property type="evidence" value="ECO:0007669"/>
    <property type="project" value="UniProtKB-KW"/>
</dbReference>
<dbReference type="PANTHER" id="PTHR13847:SF289">
    <property type="entry name" value="GLYCINE OXIDASE"/>
    <property type="match status" value="1"/>
</dbReference>
<dbReference type="EC" id="2.1.1.61" evidence="3"/>
<keyword evidence="1" id="KW-0560">Oxidoreductase</keyword>
<reference evidence="3" key="1">
    <citation type="submission" date="2016-10" db="EMBL/GenBank/DDBJ databases">
        <title>Sequence of Gallionella enrichment culture.</title>
        <authorList>
            <person name="Poehlein A."/>
            <person name="Muehling M."/>
            <person name="Daniel R."/>
        </authorList>
    </citation>
    <scope>NUCLEOTIDE SEQUENCE</scope>
</reference>
<feature type="domain" description="FAD dependent oxidoreductase" evidence="2">
    <location>
        <begin position="7"/>
        <end position="331"/>
    </location>
</feature>
<keyword evidence="3" id="KW-0808">Transferase</keyword>
<dbReference type="Gene3D" id="3.50.50.60">
    <property type="entry name" value="FAD/NAD(P)-binding domain"/>
    <property type="match status" value="2"/>
</dbReference>
<dbReference type="PANTHER" id="PTHR13847">
    <property type="entry name" value="SARCOSINE DEHYDROGENASE-RELATED"/>
    <property type="match status" value="1"/>
</dbReference>
<keyword evidence="3" id="KW-0489">Methyltransferase</keyword>
<dbReference type="AlphaFoldDB" id="A0A1J5RUT0"/>
<evidence type="ECO:0000256" key="1">
    <source>
        <dbReference type="ARBA" id="ARBA00023002"/>
    </source>
</evidence>
<sequence>MSDTNVDYIILGQGISGTFLSYFLHKAGKKILVIDDAETFTASRIASGVINPVTGRRVVETWMINDIMPFAVDAYQQLGNEINSEVIQQCNVLSFHASVQMKNAFEDRLPDDNKYLRTPANEESLHQYFNFYLGVGETNPCYLADIQKLLAGWRKKLIAQNLLLEEKFNWDDCVVTENNITYKNIIAKKIICCEGSAGVHNPYFTLLPYAKNKGEVLIVEIPDLPRTNIYKQGLTIVPWKENLFWIGSPYEWNYSDIHPTAAFKIKTQMQLQQWLKLPYKILDHWAAERPANVERRPFVGLHPLMPSVAILNGMGTKGCSLAPYFANELTQHLINNLPINSLADVRRFTKVLSR</sequence>
<proteinExistence type="predicted"/>
<comment type="caution">
    <text evidence="3">The sequence shown here is derived from an EMBL/GenBank/DDBJ whole genome shotgun (WGS) entry which is preliminary data.</text>
</comment>
<evidence type="ECO:0000259" key="2">
    <source>
        <dbReference type="Pfam" id="PF01266"/>
    </source>
</evidence>
<dbReference type="GO" id="GO:0005737">
    <property type="term" value="C:cytoplasm"/>
    <property type="evidence" value="ECO:0007669"/>
    <property type="project" value="TreeGrafter"/>
</dbReference>
<dbReference type="Gene3D" id="3.30.9.10">
    <property type="entry name" value="D-Amino Acid Oxidase, subunit A, domain 2"/>
    <property type="match status" value="1"/>
</dbReference>
<dbReference type="SUPFAM" id="SSF51905">
    <property type="entry name" value="FAD/NAD(P)-binding domain"/>
    <property type="match status" value="1"/>
</dbReference>
<dbReference type="GO" id="GO:0016491">
    <property type="term" value="F:oxidoreductase activity"/>
    <property type="evidence" value="ECO:0007669"/>
    <property type="project" value="UniProtKB-KW"/>
</dbReference>
<dbReference type="GO" id="GO:0004808">
    <property type="term" value="F:tRNA (5-methylaminomethyl-2-thiouridylate)(34)-methyltransferase activity"/>
    <property type="evidence" value="ECO:0007669"/>
    <property type="project" value="UniProtKB-EC"/>
</dbReference>
<dbReference type="InterPro" id="IPR036188">
    <property type="entry name" value="FAD/NAD-bd_sf"/>
</dbReference>
<dbReference type="Pfam" id="PF01266">
    <property type="entry name" value="DAO"/>
    <property type="match status" value="1"/>
</dbReference>
<gene>
    <name evidence="3" type="primary">mnmC_11</name>
    <name evidence="3" type="ORF">GALL_248420</name>
</gene>
<dbReference type="InterPro" id="IPR006076">
    <property type="entry name" value="FAD-dep_OxRdtase"/>
</dbReference>
<organism evidence="3">
    <name type="scientific">mine drainage metagenome</name>
    <dbReference type="NCBI Taxonomy" id="410659"/>
    <lineage>
        <taxon>unclassified sequences</taxon>
        <taxon>metagenomes</taxon>
        <taxon>ecological metagenomes</taxon>
    </lineage>
</organism>
<protein>
    <submittedName>
        <fullName evidence="3">tRNA 5-methylaminomethyl-2-thiouridine biosynthesis bifunctional protein MnmC</fullName>
        <ecNumber evidence="3">2.1.1.61</ecNumber>
    </submittedName>
</protein>
<dbReference type="EMBL" id="MLJW01000212">
    <property type="protein sequence ID" value="OIQ93227.1"/>
    <property type="molecule type" value="Genomic_DNA"/>
</dbReference>
<name>A0A1J5RUT0_9ZZZZ</name>
<accession>A0A1J5RUT0</accession>